<evidence type="ECO:0000313" key="2">
    <source>
        <dbReference type="EMBL" id="CAD8714993.1"/>
    </source>
</evidence>
<protein>
    <submittedName>
        <fullName evidence="2">Uncharacterized protein</fullName>
    </submittedName>
</protein>
<dbReference type="EMBL" id="HBFD01001747">
    <property type="protein sequence ID" value="CAD8714986.1"/>
    <property type="molecule type" value="Transcribed_RNA"/>
</dbReference>
<proteinExistence type="predicted"/>
<accession>A0A6T5VGP0</accession>
<dbReference type="EMBL" id="HBFD01001758">
    <property type="protein sequence ID" value="CAD8714993.1"/>
    <property type="molecule type" value="Transcribed_RNA"/>
</dbReference>
<dbReference type="AlphaFoldDB" id="A0A6T5VGP0"/>
<evidence type="ECO:0000313" key="1">
    <source>
        <dbReference type="EMBL" id="CAD8714986.1"/>
    </source>
</evidence>
<sequence length="288" mass="33612">MTILIRKTKKSTSIRRRFMSFSSNELVVLTKIKYLMILTITDREMAKTDVDIERNRNMFDSLVIEYFQLLLDDYGKLPRPIRKKISLDDLDPSFCKEFLTFNKLELIKLYQIMNFPNKVKFSNGSAMTGEELFIRGLYELSTGEKKTSIANTFGRHYTDQSRAFQYFINFIYVRYHHLVDNNLDWWFRSGLIAVSAKLIENKMNLESGIMNLFALFIDCNCLETSVPGGGPAELGANAARWEPDVQRSFYNGWKSIHGLKHQTVDCAMGLTVDISMDLRHYDEMIRYY</sequence>
<organism evidence="2">
    <name type="scientific">Chromulina nebulosa</name>
    <dbReference type="NCBI Taxonomy" id="96789"/>
    <lineage>
        <taxon>Eukaryota</taxon>
        <taxon>Sar</taxon>
        <taxon>Stramenopiles</taxon>
        <taxon>Ochrophyta</taxon>
        <taxon>Chrysophyceae</taxon>
        <taxon>Chromulinales</taxon>
        <taxon>Chromulinaceae</taxon>
        <taxon>Chromulina</taxon>
    </lineage>
</organism>
<name>A0A6T5VGP0_9STRA</name>
<gene>
    <name evidence="1" type="ORF">CNEB1095_LOCUS1121</name>
    <name evidence="2" type="ORF">CNEB1095_LOCUS1124</name>
</gene>
<reference evidence="2" key="1">
    <citation type="submission" date="2021-01" db="EMBL/GenBank/DDBJ databases">
        <authorList>
            <person name="Corre E."/>
            <person name="Pelletier E."/>
            <person name="Niang G."/>
            <person name="Scheremetjew M."/>
            <person name="Finn R."/>
            <person name="Kale V."/>
            <person name="Holt S."/>
            <person name="Cochrane G."/>
            <person name="Meng A."/>
            <person name="Brown T."/>
            <person name="Cohen L."/>
        </authorList>
    </citation>
    <scope>NUCLEOTIDE SEQUENCE</scope>
    <source>
        <strain evidence="2">UTEXLB2642</strain>
    </source>
</reference>